<evidence type="ECO:0000259" key="3">
    <source>
        <dbReference type="Pfam" id="PF00899"/>
    </source>
</evidence>
<dbReference type="CDD" id="cd00755">
    <property type="entry name" value="YgdL_like"/>
    <property type="match status" value="1"/>
</dbReference>
<gene>
    <name evidence="4" type="ORF">MGL_3953</name>
</gene>
<accession>A8QBY5</accession>
<keyword evidence="2" id="KW-1133">Transmembrane helix</keyword>
<feature type="region of interest" description="Disordered" evidence="1">
    <location>
        <begin position="48"/>
        <end position="67"/>
    </location>
</feature>
<proteinExistence type="predicted"/>
<dbReference type="RefSeq" id="XP_001728959.1">
    <property type="nucleotide sequence ID" value="XM_001728907.1"/>
</dbReference>
<dbReference type="Gene3D" id="3.40.50.720">
    <property type="entry name" value="NAD(P)-binding Rossmann-like Domain"/>
    <property type="match status" value="1"/>
</dbReference>
<dbReference type="InParanoid" id="A8QBY5"/>
<dbReference type="Proteomes" id="UP000008837">
    <property type="component" value="Unassembled WGS sequence"/>
</dbReference>
<dbReference type="OrthoDB" id="10265862at2759"/>
<dbReference type="PANTHER" id="PTHR43267">
    <property type="entry name" value="TRNA THREONYLCARBAMOYLADENOSINE DEHYDRATASE"/>
    <property type="match status" value="1"/>
</dbReference>
<dbReference type="InterPro" id="IPR045886">
    <property type="entry name" value="ThiF/MoeB/HesA"/>
</dbReference>
<protein>
    <recommendedName>
        <fullName evidence="3">THIF-type NAD/FAD binding fold domain-containing protein</fullName>
    </recommendedName>
</protein>
<feature type="domain" description="THIF-type NAD/FAD binding fold" evidence="3">
    <location>
        <begin position="96"/>
        <end position="380"/>
    </location>
</feature>
<dbReference type="VEuPathDB" id="FungiDB:MGL_3953"/>
<dbReference type="GeneID" id="5853265"/>
<name>A8QBY5_MALGO</name>
<feature type="transmembrane region" description="Helical" evidence="2">
    <location>
        <begin position="114"/>
        <end position="132"/>
    </location>
</feature>
<reference evidence="4 5" key="1">
    <citation type="journal article" date="2007" name="Proc. Natl. Acad. Sci. U.S.A.">
        <title>Dandruff-associated Malassezia genomes reveal convergent and divergent virulence traits shared with plant and human fungal pathogens.</title>
        <authorList>
            <person name="Xu J."/>
            <person name="Saunders C.W."/>
            <person name="Hu P."/>
            <person name="Grant R.A."/>
            <person name="Boekhout T."/>
            <person name="Kuramae E.E."/>
            <person name="Kronstad J.W."/>
            <person name="Deangelis Y.M."/>
            <person name="Reeder N.L."/>
            <person name="Johnstone K.R."/>
            <person name="Leland M."/>
            <person name="Fieno A.M."/>
            <person name="Begley W.M."/>
            <person name="Sun Y."/>
            <person name="Lacey M.P."/>
            <person name="Chaudhary T."/>
            <person name="Keough T."/>
            <person name="Chu L."/>
            <person name="Sears R."/>
            <person name="Yuan B."/>
            <person name="Dawson T.L.Jr."/>
        </authorList>
    </citation>
    <scope>NUCLEOTIDE SEQUENCE [LARGE SCALE GENOMIC DNA]</scope>
    <source>
        <strain evidence="5">ATCC MYA-4612 / CBS 7966</strain>
    </source>
</reference>
<dbReference type="GO" id="GO:0061504">
    <property type="term" value="P:cyclic threonylcarbamoyladenosine biosynthetic process"/>
    <property type="evidence" value="ECO:0007669"/>
    <property type="project" value="TreeGrafter"/>
</dbReference>
<organism evidence="4 5">
    <name type="scientific">Malassezia globosa (strain ATCC MYA-4612 / CBS 7966)</name>
    <name type="common">Dandruff-associated fungus</name>
    <dbReference type="NCBI Taxonomy" id="425265"/>
    <lineage>
        <taxon>Eukaryota</taxon>
        <taxon>Fungi</taxon>
        <taxon>Dikarya</taxon>
        <taxon>Basidiomycota</taxon>
        <taxon>Ustilaginomycotina</taxon>
        <taxon>Malasseziomycetes</taxon>
        <taxon>Malasseziales</taxon>
        <taxon>Malasseziaceae</taxon>
        <taxon>Malassezia</taxon>
    </lineage>
</organism>
<dbReference type="GO" id="GO:0061503">
    <property type="term" value="F:tRNA threonylcarbamoyladenosine dehydratase"/>
    <property type="evidence" value="ECO:0007669"/>
    <property type="project" value="TreeGrafter"/>
</dbReference>
<feature type="transmembrane region" description="Helical" evidence="2">
    <location>
        <begin position="17"/>
        <end position="39"/>
    </location>
</feature>
<dbReference type="SUPFAM" id="SSF69572">
    <property type="entry name" value="Activating enzymes of the ubiquitin-like proteins"/>
    <property type="match status" value="1"/>
</dbReference>
<evidence type="ECO:0000256" key="2">
    <source>
        <dbReference type="SAM" id="Phobius"/>
    </source>
</evidence>
<keyword evidence="2" id="KW-0472">Membrane</keyword>
<evidence type="ECO:0000256" key="1">
    <source>
        <dbReference type="SAM" id="MobiDB-lite"/>
    </source>
</evidence>
<dbReference type="AlphaFoldDB" id="A8QBY5"/>
<dbReference type="GO" id="GO:0008641">
    <property type="term" value="F:ubiquitin-like modifier activating enzyme activity"/>
    <property type="evidence" value="ECO:0007669"/>
    <property type="project" value="InterPro"/>
</dbReference>
<dbReference type="FunCoup" id="A8QBY5">
    <property type="interactions" value="20"/>
</dbReference>
<dbReference type="InterPro" id="IPR035985">
    <property type="entry name" value="Ubiquitin-activating_enz"/>
</dbReference>
<dbReference type="KEGG" id="mgl:MGL_3953"/>
<dbReference type="PANTHER" id="PTHR43267:SF2">
    <property type="entry name" value="TRNA THREONYLCARBAMOYLADENOSINE DEHYDRATASE 1-RELATED"/>
    <property type="match status" value="1"/>
</dbReference>
<dbReference type="EMBL" id="AAYY01000016">
    <property type="protein sequence ID" value="EDP41745.1"/>
    <property type="molecule type" value="Genomic_DNA"/>
</dbReference>
<dbReference type="Pfam" id="PF00899">
    <property type="entry name" value="ThiF"/>
    <property type="match status" value="1"/>
</dbReference>
<dbReference type="FunFam" id="3.40.50.720:FF:000449">
    <property type="entry name" value="Ubiquitin-activating enzyme (E1), putative"/>
    <property type="match status" value="1"/>
</dbReference>
<keyword evidence="5" id="KW-1185">Reference proteome</keyword>
<feature type="region of interest" description="Disordered" evidence="1">
    <location>
        <begin position="394"/>
        <end position="420"/>
    </location>
</feature>
<evidence type="ECO:0000313" key="4">
    <source>
        <dbReference type="EMBL" id="EDP41745.1"/>
    </source>
</evidence>
<sequence length="530" mass="59078">MTGASAVLPAHGLSARLAVMLGAVALGSSLLSIATILGFQRQVRRRRKRALKKEAAQHPPSSDAHIPENRVNAASHSKLEASRGSYDESLIREQLSRNYSFLGEEGMKTIRDSFVIVVGAGGVGSWTALMLLRSGVGHIRIIDFDQVSLSSLNRHACATLADVGRPKVVCCQQYFHRVAPWADIEAYVDLFRESDADRLLAGSPTYVVDAIDNLDTKVELIKYCALRRIKVFSSMGAGAKADPSRVQISDISTTAEDPLARVVRRELRVAGIPLIPPSGSDESKMSAKTSIDSNNETSWTIPCVYSTEKSSTHLLPLPDEEFEKGAVNELAAFEDFRVRILPVLGPIPAMFGLAAATYILCDLAKYKLEPLPIKGRRKLYEKLFADLNVTESRYPSPPVDERTHTLPSNRRPLTDDDVPPNYHMVNEKGPPPRVRIPFSVNDIAYLFEEVFRGRTVVPPFETLSTGQFQRWDPRLPLDYNNVVLFTRPQARRHEQHVLSCNADPTTYWGPVVSTKVQQRIKEELRMSHWR</sequence>
<dbReference type="GO" id="GO:0005741">
    <property type="term" value="C:mitochondrial outer membrane"/>
    <property type="evidence" value="ECO:0007669"/>
    <property type="project" value="TreeGrafter"/>
</dbReference>
<evidence type="ECO:0000313" key="5">
    <source>
        <dbReference type="Proteomes" id="UP000008837"/>
    </source>
</evidence>
<dbReference type="STRING" id="425265.A8QBY5"/>
<dbReference type="InterPro" id="IPR000594">
    <property type="entry name" value="ThiF_NAD_FAD-bd"/>
</dbReference>
<keyword evidence="2" id="KW-0812">Transmembrane</keyword>
<comment type="caution">
    <text evidence="4">The sequence shown here is derived from an EMBL/GenBank/DDBJ whole genome shotgun (WGS) entry which is preliminary data.</text>
</comment>